<organism evidence="1">
    <name type="scientific">marine sediment metagenome</name>
    <dbReference type="NCBI Taxonomy" id="412755"/>
    <lineage>
        <taxon>unclassified sequences</taxon>
        <taxon>metagenomes</taxon>
        <taxon>ecological metagenomes</taxon>
    </lineage>
</organism>
<protein>
    <submittedName>
        <fullName evidence="1">Uncharacterized protein</fullName>
    </submittedName>
</protein>
<proteinExistence type="predicted"/>
<gene>
    <name evidence="1" type="ORF">S12H4_33547</name>
</gene>
<dbReference type="EMBL" id="BARW01019773">
    <property type="protein sequence ID" value="GAI99286.1"/>
    <property type="molecule type" value="Genomic_DNA"/>
</dbReference>
<reference evidence="1" key="1">
    <citation type="journal article" date="2014" name="Front. Microbiol.">
        <title>High frequency of phylogenetically diverse reductive dehalogenase-homologous genes in deep subseafloor sedimentary metagenomes.</title>
        <authorList>
            <person name="Kawai M."/>
            <person name="Futagami T."/>
            <person name="Toyoda A."/>
            <person name="Takaki Y."/>
            <person name="Nishi S."/>
            <person name="Hori S."/>
            <person name="Arai W."/>
            <person name="Tsubouchi T."/>
            <person name="Morono Y."/>
            <person name="Uchiyama I."/>
            <person name="Ito T."/>
            <person name="Fujiyama A."/>
            <person name="Inagaki F."/>
            <person name="Takami H."/>
        </authorList>
    </citation>
    <scope>NUCLEOTIDE SEQUENCE</scope>
    <source>
        <strain evidence="1">Expedition CK06-06</strain>
    </source>
</reference>
<sequence length="52" mass="5937">MQKFPDMPRLRLIKSILETCERLSRTAPELEKIVTLVNLIADTPTDKLVGLE</sequence>
<dbReference type="AlphaFoldDB" id="X1U6M4"/>
<comment type="caution">
    <text evidence="1">The sequence shown here is derived from an EMBL/GenBank/DDBJ whole genome shotgun (WGS) entry which is preliminary data.</text>
</comment>
<accession>X1U6M4</accession>
<feature type="non-terminal residue" evidence="1">
    <location>
        <position position="52"/>
    </location>
</feature>
<evidence type="ECO:0000313" key="1">
    <source>
        <dbReference type="EMBL" id="GAI99286.1"/>
    </source>
</evidence>
<name>X1U6M4_9ZZZZ</name>